<feature type="transmembrane region" description="Helical" evidence="1">
    <location>
        <begin position="344"/>
        <end position="361"/>
    </location>
</feature>
<dbReference type="PROSITE" id="PS51257">
    <property type="entry name" value="PROKAR_LIPOPROTEIN"/>
    <property type="match status" value="1"/>
</dbReference>
<feature type="transmembrane region" description="Helical" evidence="1">
    <location>
        <begin position="312"/>
        <end position="332"/>
    </location>
</feature>
<accession>A0A7J5TX13</accession>
<keyword evidence="1" id="KW-0472">Membrane</keyword>
<proteinExistence type="predicted"/>
<dbReference type="PANTHER" id="PTHR37422">
    <property type="entry name" value="TEICHURONIC ACID BIOSYNTHESIS PROTEIN TUAE"/>
    <property type="match status" value="1"/>
</dbReference>
<comment type="caution">
    <text evidence="2">The sequence shown here is derived from an EMBL/GenBank/DDBJ whole genome shotgun (WGS) entry which is preliminary data.</text>
</comment>
<feature type="transmembrane region" description="Helical" evidence="1">
    <location>
        <begin position="184"/>
        <end position="201"/>
    </location>
</feature>
<feature type="transmembrane region" description="Helical" evidence="1">
    <location>
        <begin position="91"/>
        <end position="109"/>
    </location>
</feature>
<protein>
    <recommendedName>
        <fullName evidence="4">O-antigen ligase domain-containing protein</fullName>
    </recommendedName>
</protein>
<evidence type="ECO:0000256" key="1">
    <source>
        <dbReference type="SAM" id="Phobius"/>
    </source>
</evidence>
<reference evidence="2 3" key="1">
    <citation type="submission" date="2019-10" db="EMBL/GenBank/DDBJ databases">
        <title>Rudanella paleaurantiibacter sp. nov., isolated from sludge.</title>
        <authorList>
            <person name="Xu S.Q."/>
        </authorList>
    </citation>
    <scope>NUCLEOTIDE SEQUENCE [LARGE SCALE GENOMIC DNA]</scope>
    <source>
        <strain evidence="2 3">HX-22-17</strain>
    </source>
</reference>
<dbReference type="InterPro" id="IPR051533">
    <property type="entry name" value="WaaL-like"/>
</dbReference>
<name>A0A7J5TX13_9BACT</name>
<keyword evidence="1" id="KW-0812">Transmembrane</keyword>
<feature type="transmembrane region" description="Helical" evidence="1">
    <location>
        <begin position="207"/>
        <end position="225"/>
    </location>
</feature>
<dbReference type="PANTHER" id="PTHR37422:SF13">
    <property type="entry name" value="LIPOPOLYSACCHARIDE BIOSYNTHESIS PROTEIN PA4999-RELATED"/>
    <property type="match status" value="1"/>
</dbReference>
<dbReference type="AlphaFoldDB" id="A0A7J5TX13"/>
<dbReference type="Proteomes" id="UP000488299">
    <property type="component" value="Unassembled WGS sequence"/>
</dbReference>
<feature type="transmembrane region" description="Helical" evidence="1">
    <location>
        <begin position="57"/>
        <end position="79"/>
    </location>
</feature>
<keyword evidence="1" id="KW-1133">Transmembrane helix</keyword>
<gene>
    <name evidence="2" type="ORF">F5984_16150</name>
</gene>
<sequence>MPIRRLLSLFAWAIVGCGASRWRLMGVGPGEVLLGIASVIALLSMPEQSSTTPMSRVWRWFVCLSLLCLFTGTLWALALGVWLPGSFWHDAIALLFCFGSLCCLMPHLTDPDGQRYLVRQLLRAGVAFAFANGLVYILFGWVLGETSPWIGRLNGVSSNPNQVALYVCALPFWLMHAASAHSRLFSCIGLAACLAVGWLSGSEALRLAWAVGFGLAGFWSVRAWAQRRPAYERPYLLALITLVGLWLIGGVLAFCWTYAADIYAIGGQGDLRLLRWQHGLTAVSYSPLFGLGPGAFSGNGGAFEGQEAHNLYIDWMASGGVLAGLLLLAFQYHVARGLIRSGHYVLLAGLVALLIFGGFHYVARHPVFWLSQLLMLGYATLLKSSSSTNQRTLCAVSSVR</sequence>
<dbReference type="RefSeq" id="WP_152125279.1">
    <property type="nucleotide sequence ID" value="NZ_WELI01000006.1"/>
</dbReference>
<feature type="transmembrane region" description="Helical" evidence="1">
    <location>
        <begin position="237"/>
        <end position="259"/>
    </location>
</feature>
<evidence type="ECO:0008006" key="4">
    <source>
        <dbReference type="Google" id="ProtNLM"/>
    </source>
</evidence>
<evidence type="ECO:0000313" key="3">
    <source>
        <dbReference type="Proteomes" id="UP000488299"/>
    </source>
</evidence>
<keyword evidence="3" id="KW-1185">Reference proteome</keyword>
<evidence type="ECO:0000313" key="2">
    <source>
        <dbReference type="EMBL" id="KAB7729174.1"/>
    </source>
</evidence>
<feature type="transmembrane region" description="Helical" evidence="1">
    <location>
        <begin position="121"/>
        <end position="143"/>
    </location>
</feature>
<organism evidence="2 3">
    <name type="scientific">Rudanella paleaurantiibacter</name>
    <dbReference type="NCBI Taxonomy" id="2614655"/>
    <lineage>
        <taxon>Bacteria</taxon>
        <taxon>Pseudomonadati</taxon>
        <taxon>Bacteroidota</taxon>
        <taxon>Cytophagia</taxon>
        <taxon>Cytophagales</taxon>
        <taxon>Cytophagaceae</taxon>
        <taxon>Rudanella</taxon>
    </lineage>
</organism>
<dbReference type="EMBL" id="WELI01000006">
    <property type="protein sequence ID" value="KAB7729174.1"/>
    <property type="molecule type" value="Genomic_DNA"/>
</dbReference>